<dbReference type="Gene3D" id="3.30.930.30">
    <property type="match status" value="1"/>
</dbReference>
<evidence type="ECO:0000256" key="3">
    <source>
        <dbReference type="SAM" id="MobiDB-lite"/>
    </source>
</evidence>
<keyword evidence="2" id="KW-0175">Coiled coil</keyword>
<dbReference type="EMBL" id="LN852767">
    <property type="protein sequence ID" value="CRY93834.1"/>
    <property type="molecule type" value="Genomic_DNA"/>
</dbReference>
<name>A0A0H5PXE6_9ZZZZ</name>
<reference evidence="5" key="1">
    <citation type="submission" date="2015-06" db="EMBL/GenBank/DDBJ databases">
        <authorList>
            <person name="Joergensen T."/>
        </authorList>
    </citation>
    <scope>NUCLEOTIDE SEQUENCE</scope>
    <source>
        <plasmid evidence="5">pRGRH0076</plasmid>
    </source>
</reference>
<feature type="region of interest" description="Disordered" evidence="3">
    <location>
        <begin position="321"/>
        <end position="384"/>
    </location>
</feature>
<evidence type="ECO:0000259" key="4">
    <source>
        <dbReference type="Pfam" id="PF03389"/>
    </source>
</evidence>
<evidence type="ECO:0000256" key="1">
    <source>
        <dbReference type="ARBA" id="ARBA00022971"/>
    </source>
</evidence>
<feature type="coiled-coil region" evidence="2">
    <location>
        <begin position="276"/>
        <end position="303"/>
    </location>
</feature>
<feature type="domain" description="MobA/MobL protein" evidence="4">
    <location>
        <begin position="17"/>
        <end position="249"/>
    </location>
</feature>
<accession>A0A0H5PXE6</accession>
<evidence type="ECO:0000256" key="2">
    <source>
        <dbReference type="SAM" id="Coils"/>
    </source>
</evidence>
<proteinExistence type="predicted"/>
<dbReference type="AlphaFoldDB" id="A0A0H5PXE6"/>
<evidence type="ECO:0000313" key="5">
    <source>
        <dbReference type="EMBL" id="CRY93834.1"/>
    </source>
</evidence>
<keyword evidence="1" id="KW-0184">Conjugation</keyword>
<dbReference type="InterPro" id="IPR005053">
    <property type="entry name" value="MobA_MobL"/>
</dbReference>
<geneLocation type="plasmid" evidence="5">
    <name>pRGRH0076</name>
</geneLocation>
<protein>
    <recommendedName>
        <fullName evidence="4">MobA/MobL protein domain-containing protein</fullName>
    </recommendedName>
</protein>
<reference evidence="5" key="2">
    <citation type="submission" date="2015-07" db="EMBL/GenBank/DDBJ databases">
        <title>Plasmids, circular viruses and viroids from rat gut.</title>
        <authorList>
            <person name="Jorgensen T.J."/>
            <person name="Hansen M.A."/>
            <person name="Xu Z."/>
            <person name="Tabak M.A."/>
            <person name="Sorensen S.J."/>
            <person name="Hansen L.H."/>
        </authorList>
    </citation>
    <scope>NUCLEOTIDE SEQUENCE</scope>
    <source>
        <plasmid evidence="5">pRGRH0076</plasmid>
    </source>
</reference>
<organism evidence="5">
    <name type="scientific">uncultured prokaryote</name>
    <dbReference type="NCBI Taxonomy" id="198431"/>
    <lineage>
        <taxon>unclassified sequences</taxon>
        <taxon>environmental samples</taxon>
    </lineage>
</organism>
<sequence length="426" mass="48001">MNIYHLSAQIIGRSNGRSAVAAAAYRSGEKIYEKESDSYKDYSRKQSVVYTEILLPQNAPSEYADRENLWNAVQEVEKNKNARFSRELNVALPITENLETHKKIIKEYGQYLADQGMCVDIAIHGLQHNPHAHIMLTVRAIGENGEWLPKKRKIYDLDKNGNKIPVIDKKTGMQKTDKEGRKQWKSHTVTTADWDQQETLLAWREKWADVCNRYLEPEHQIDHRSNEERGLDDLPTKHLGVAAAAIERRGIVTEIGDHNRTIKKINTYIRKAKTALSAEAQAIVDMQAKIREEQDEIARKYNATISGIRDFEAELSAIFGEGQKAEGGEGQSGSGKTEAEGREGKSDTGTEGSVSKDRSLSECGLDAARSTAKGAVRNKEKREARAAEVRIAEAKRKAEEQRREFEIQRAAAARARAKARNNNYSR</sequence>
<dbReference type="NCBIfam" id="NF041496">
    <property type="entry name" value="MobQ"/>
    <property type="match status" value="1"/>
</dbReference>
<feature type="compositionally biased region" description="Basic and acidic residues" evidence="3">
    <location>
        <begin position="337"/>
        <end position="360"/>
    </location>
</feature>
<dbReference type="Pfam" id="PF03389">
    <property type="entry name" value="MobA_MobL"/>
    <property type="match status" value="1"/>
</dbReference>
<keyword evidence="5" id="KW-0614">Plasmid</keyword>